<sequence>MEPSPQHSAQPPVRRLLLLALAVVGALAILAFVLSLLLHGGIGGALGGVALGLGVLCAVIGFSVAFVGNRR</sequence>
<reference evidence="2" key="2">
    <citation type="submission" date="2021-09" db="EMBL/GenBank/DDBJ databases">
        <authorList>
            <person name="Gilroy R."/>
        </authorList>
    </citation>
    <scope>NUCLEOTIDE SEQUENCE</scope>
    <source>
        <strain evidence="2">ChiGjej5B5-22894</strain>
    </source>
</reference>
<evidence type="ECO:0000313" key="3">
    <source>
        <dbReference type="Proteomes" id="UP000742460"/>
    </source>
</evidence>
<feature type="transmembrane region" description="Helical" evidence="1">
    <location>
        <begin position="44"/>
        <end position="67"/>
    </location>
</feature>
<evidence type="ECO:0000313" key="2">
    <source>
        <dbReference type="EMBL" id="HJG90384.1"/>
    </source>
</evidence>
<organism evidence="2 3">
    <name type="scientific">Brachybacterium massiliense</name>
    <dbReference type="NCBI Taxonomy" id="1755098"/>
    <lineage>
        <taxon>Bacteria</taxon>
        <taxon>Bacillati</taxon>
        <taxon>Actinomycetota</taxon>
        <taxon>Actinomycetes</taxon>
        <taxon>Micrococcales</taxon>
        <taxon>Dermabacteraceae</taxon>
        <taxon>Brachybacterium</taxon>
    </lineage>
</organism>
<dbReference type="EMBL" id="DYUE01000043">
    <property type="protein sequence ID" value="HJG90384.1"/>
    <property type="molecule type" value="Genomic_DNA"/>
</dbReference>
<keyword evidence="1" id="KW-0472">Membrane</keyword>
<reference evidence="2" key="1">
    <citation type="journal article" date="2021" name="PeerJ">
        <title>Extensive microbial diversity within the chicken gut microbiome revealed by metagenomics and culture.</title>
        <authorList>
            <person name="Gilroy R."/>
            <person name="Ravi A."/>
            <person name="Getino M."/>
            <person name="Pursley I."/>
            <person name="Horton D.L."/>
            <person name="Alikhan N.F."/>
            <person name="Baker D."/>
            <person name="Gharbi K."/>
            <person name="Hall N."/>
            <person name="Watson M."/>
            <person name="Adriaenssens E.M."/>
            <person name="Foster-Nyarko E."/>
            <person name="Jarju S."/>
            <person name="Secka A."/>
            <person name="Antonio M."/>
            <person name="Oren A."/>
            <person name="Chaudhuri R.R."/>
            <person name="La Ragione R."/>
            <person name="Hildebrand F."/>
            <person name="Pallen M.J."/>
        </authorList>
    </citation>
    <scope>NUCLEOTIDE SEQUENCE</scope>
    <source>
        <strain evidence="2">ChiGjej5B5-22894</strain>
    </source>
</reference>
<dbReference type="AlphaFoldDB" id="A0A921SWC0"/>
<proteinExistence type="predicted"/>
<gene>
    <name evidence="2" type="ORF">K8V81_01535</name>
</gene>
<feature type="transmembrane region" description="Helical" evidence="1">
    <location>
        <begin position="16"/>
        <end position="38"/>
    </location>
</feature>
<comment type="caution">
    <text evidence="2">The sequence shown here is derived from an EMBL/GenBank/DDBJ whole genome shotgun (WGS) entry which is preliminary data.</text>
</comment>
<accession>A0A921SWC0</accession>
<keyword evidence="1" id="KW-1133">Transmembrane helix</keyword>
<name>A0A921SWC0_9MICO</name>
<keyword evidence="1" id="KW-0812">Transmembrane</keyword>
<evidence type="ECO:0000256" key="1">
    <source>
        <dbReference type="SAM" id="Phobius"/>
    </source>
</evidence>
<dbReference type="Proteomes" id="UP000742460">
    <property type="component" value="Unassembled WGS sequence"/>
</dbReference>
<protein>
    <submittedName>
        <fullName evidence="2">Uncharacterized protein</fullName>
    </submittedName>
</protein>